<feature type="region of interest" description="Disordered" evidence="1">
    <location>
        <begin position="63"/>
        <end position="91"/>
    </location>
</feature>
<name>A0A1L7WD07_9HELO</name>
<dbReference type="EMBL" id="FJOG01000001">
    <property type="protein sequence ID" value="CZR50675.1"/>
    <property type="molecule type" value="Genomic_DNA"/>
</dbReference>
<protein>
    <submittedName>
        <fullName evidence="2">Uncharacterized protein</fullName>
    </submittedName>
</protein>
<sequence length="91" mass="9535">MASSNDSSKDGHAEESNSDADLAQISDALVHIAKGEKTAQALESHLTSLEKKIDDLLASFEESERAKVDEANSKASSSKSGSNKGGNEEKA</sequence>
<gene>
    <name evidence="2" type="ORF">PAC_00549</name>
</gene>
<keyword evidence="3" id="KW-1185">Reference proteome</keyword>
<evidence type="ECO:0000313" key="2">
    <source>
        <dbReference type="EMBL" id="CZR50675.1"/>
    </source>
</evidence>
<proteinExistence type="predicted"/>
<feature type="region of interest" description="Disordered" evidence="1">
    <location>
        <begin position="1"/>
        <end position="22"/>
    </location>
</feature>
<dbReference type="OrthoDB" id="5398685at2759"/>
<evidence type="ECO:0000313" key="3">
    <source>
        <dbReference type="Proteomes" id="UP000184330"/>
    </source>
</evidence>
<reference evidence="2 3" key="1">
    <citation type="submission" date="2016-03" db="EMBL/GenBank/DDBJ databases">
        <authorList>
            <person name="Ploux O."/>
        </authorList>
    </citation>
    <scope>NUCLEOTIDE SEQUENCE [LARGE SCALE GENOMIC DNA]</scope>
    <source>
        <strain evidence="2 3">UAMH 11012</strain>
    </source>
</reference>
<organism evidence="2 3">
    <name type="scientific">Phialocephala subalpina</name>
    <dbReference type="NCBI Taxonomy" id="576137"/>
    <lineage>
        <taxon>Eukaryota</taxon>
        <taxon>Fungi</taxon>
        <taxon>Dikarya</taxon>
        <taxon>Ascomycota</taxon>
        <taxon>Pezizomycotina</taxon>
        <taxon>Leotiomycetes</taxon>
        <taxon>Helotiales</taxon>
        <taxon>Mollisiaceae</taxon>
        <taxon>Phialocephala</taxon>
        <taxon>Phialocephala fortinii species complex</taxon>
    </lineage>
</organism>
<accession>A0A1L7WD07</accession>
<dbReference type="Proteomes" id="UP000184330">
    <property type="component" value="Unassembled WGS sequence"/>
</dbReference>
<evidence type="ECO:0000256" key="1">
    <source>
        <dbReference type="SAM" id="MobiDB-lite"/>
    </source>
</evidence>
<feature type="compositionally biased region" description="Low complexity" evidence="1">
    <location>
        <begin position="73"/>
        <end position="82"/>
    </location>
</feature>
<dbReference type="AlphaFoldDB" id="A0A1L7WD07"/>
<feature type="compositionally biased region" description="Basic and acidic residues" evidence="1">
    <location>
        <begin position="63"/>
        <end position="72"/>
    </location>
</feature>